<evidence type="ECO:0000313" key="1">
    <source>
        <dbReference type="EMBL" id="KIJ89728.1"/>
    </source>
</evidence>
<dbReference type="Proteomes" id="UP000054477">
    <property type="component" value="Unassembled WGS sequence"/>
</dbReference>
<sequence>MSSTSPTFANVERPVKANRSDDPTLEELFARMGITNEHARTTATSFMRMLVAVENTSATAPGGSGRYEVFFAPEDDFCGLSDDGDSSFKFLEDELPDLVNSPAATTAVASTGDLYSSPLALTSSSNTLIASSSPALLPSSLPPANTMVAVVAYTGSSAAPPAVALAGTTTALPATPVAPVVAPALPSNTTTVTPVGVTASTAALYTLPFVRPANAPLNAIPPPTHLITPIYGYHVPAPNASGPFYTVSSGRDIGIFAGWETASTLVAGVSHFTCCRVASIAEGHVRMGAALAANFALYLS</sequence>
<accession>A0A0C9WQ00</accession>
<gene>
    <name evidence="1" type="ORF">K443DRAFT_15834</name>
</gene>
<keyword evidence="2" id="KW-1185">Reference proteome</keyword>
<organism evidence="1 2">
    <name type="scientific">Laccaria amethystina LaAM-08-1</name>
    <dbReference type="NCBI Taxonomy" id="1095629"/>
    <lineage>
        <taxon>Eukaryota</taxon>
        <taxon>Fungi</taxon>
        <taxon>Dikarya</taxon>
        <taxon>Basidiomycota</taxon>
        <taxon>Agaricomycotina</taxon>
        <taxon>Agaricomycetes</taxon>
        <taxon>Agaricomycetidae</taxon>
        <taxon>Agaricales</taxon>
        <taxon>Agaricineae</taxon>
        <taxon>Hydnangiaceae</taxon>
        <taxon>Laccaria</taxon>
    </lineage>
</organism>
<name>A0A0C9WQ00_9AGAR</name>
<dbReference type="HOGENOM" id="CLU_078287_0_0_1"/>
<dbReference type="AlphaFoldDB" id="A0A0C9WQ00"/>
<dbReference type="EMBL" id="KN839470">
    <property type="protein sequence ID" value="KIJ89728.1"/>
    <property type="molecule type" value="Genomic_DNA"/>
</dbReference>
<reference evidence="2" key="2">
    <citation type="submission" date="2015-01" db="EMBL/GenBank/DDBJ databases">
        <title>Evolutionary Origins and Diversification of the Mycorrhizal Mutualists.</title>
        <authorList>
            <consortium name="DOE Joint Genome Institute"/>
            <consortium name="Mycorrhizal Genomics Consortium"/>
            <person name="Kohler A."/>
            <person name="Kuo A."/>
            <person name="Nagy L.G."/>
            <person name="Floudas D."/>
            <person name="Copeland A."/>
            <person name="Barry K.W."/>
            <person name="Cichocki N."/>
            <person name="Veneault-Fourrey C."/>
            <person name="LaButti K."/>
            <person name="Lindquist E.A."/>
            <person name="Lipzen A."/>
            <person name="Lundell T."/>
            <person name="Morin E."/>
            <person name="Murat C."/>
            <person name="Riley R."/>
            <person name="Ohm R."/>
            <person name="Sun H."/>
            <person name="Tunlid A."/>
            <person name="Henrissat B."/>
            <person name="Grigoriev I.V."/>
            <person name="Hibbett D.S."/>
            <person name="Martin F."/>
        </authorList>
    </citation>
    <scope>NUCLEOTIDE SEQUENCE [LARGE SCALE GENOMIC DNA]</scope>
    <source>
        <strain evidence="2">LaAM-08-1</strain>
    </source>
</reference>
<reference evidence="1 2" key="1">
    <citation type="submission" date="2014-04" db="EMBL/GenBank/DDBJ databases">
        <authorList>
            <consortium name="DOE Joint Genome Institute"/>
            <person name="Kuo A."/>
            <person name="Kohler A."/>
            <person name="Nagy L.G."/>
            <person name="Floudas D."/>
            <person name="Copeland A."/>
            <person name="Barry K.W."/>
            <person name="Cichocki N."/>
            <person name="Veneault-Fourrey C."/>
            <person name="LaButti K."/>
            <person name="Lindquist E.A."/>
            <person name="Lipzen A."/>
            <person name="Lundell T."/>
            <person name="Morin E."/>
            <person name="Murat C."/>
            <person name="Sun H."/>
            <person name="Tunlid A."/>
            <person name="Henrissat B."/>
            <person name="Grigoriev I.V."/>
            <person name="Hibbett D.S."/>
            <person name="Martin F."/>
            <person name="Nordberg H.P."/>
            <person name="Cantor M.N."/>
            <person name="Hua S.X."/>
        </authorList>
    </citation>
    <scope>NUCLEOTIDE SEQUENCE [LARGE SCALE GENOMIC DNA]</scope>
    <source>
        <strain evidence="1 2">LaAM-08-1</strain>
    </source>
</reference>
<evidence type="ECO:0000313" key="2">
    <source>
        <dbReference type="Proteomes" id="UP000054477"/>
    </source>
</evidence>
<protein>
    <submittedName>
        <fullName evidence="1">Uncharacterized protein</fullName>
    </submittedName>
</protein>
<proteinExistence type="predicted"/>
<dbReference type="OrthoDB" id="2685848at2759"/>